<feature type="transmembrane region" description="Helical" evidence="10">
    <location>
        <begin position="295"/>
        <end position="320"/>
    </location>
</feature>
<evidence type="ECO:0000256" key="7">
    <source>
        <dbReference type="ARBA" id="ARBA00022840"/>
    </source>
</evidence>
<dbReference type="CDD" id="cd03245">
    <property type="entry name" value="ABCC_bacteriocin_exporters"/>
    <property type="match status" value="1"/>
</dbReference>
<dbReference type="InterPro" id="IPR005074">
    <property type="entry name" value="Peptidase_C39"/>
</dbReference>
<dbReference type="PROSITE" id="PS00211">
    <property type="entry name" value="ABC_TRANSPORTER_1"/>
    <property type="match status" value="1"/>
</dbReference>
<dbReference type="Gene3D" id="1.20.1560.10">
    <property type="entry name" value="ABC transporter type 1, transmembrane domain"/>
    <property type="match status" value="1"/>
</dbReference>
<evidence type="ECO:0000256" key="10">
    <source>
        <dbReference type="SAM" id="Phobius"/>
    </source>
</evidence>
<dbReference type="Pfam" id="PF00005">
    <property type="entry name" value="ABC_tran"/>
    <property type="match status" value="1"/>
</dbReference>
<keyword evidence="2" id="KW-0813">Transport</keyword>
<dbReference type="SUPFAM" id="SSF52540">
    <property type="entry name" value="P-loop containing nucleoside triphosphate hydrolases"/>
    <property type="match status" value="1"/>
</dbReference>
<evidence type="ECO:0000256" key="8">
    <source>
        <dbReference type="ARBA" id="ARBA00022989"/>
    </source>
</evidence>
<evidence type="ECO:0000256" key="1">
    <source>
        <dbReference type="ARBA" id="ARBA00004651"/>
    </source>
</evidence>
<dbReference type="PROSITE" id="PS50929">
    <property type="entry name" value="ABC_TM1F"/>
    <property type="match status" value="1"/>
</dbReference>
<dbReference type="SUPFAM" id="SSF90123">
    <property type="entry name" value="ABC transporter transmembrane region"/>
    <property type="match status" value="1"/>
</dbReference>
<dbReference type="NCBIfam" id="TIGR03375">
    <property type="entry name" value="type_I_sec_LssB"/>
    <property type="match status" value="1"/>
</dbReference>
<dbReference type="InterPro" id="IPR003593">
    <property type="entry name" value="AAA+_ATPase"/>
</dbReference>
<dbReference type="PROSITE" id="PS50990">
    <property type="entry name" value="PEPTIDASE_C39"/>
    <property type="match status" value="1"/>
</dbReference>
<dbReference type="GO" id="GO:0015421">
    <property type="term" value="F:ABC-type oligopeptide transporter activity"/>
    <property type="evidence" value="ECO:0007669"/>
    <property type="project" value="TreeGrafter"/>
</dbReference>
<evidence type="ECO:0000256" key="6">
    <source>
        <dbReference type="ARBA" id="ARBA00022801"/>
    </source>
</evidence>
<feature type="domain" description="ABC transporter" evidence="11">
    <location>
        <begin position="501"/>
        <end position="736"/>
    </location>
</feature>
<dbReference type="Gene3D" id="3.90.70.10">
    <property type="entry name" value="Cysteine proteinases"/>
    <property type="match status" value="1"/>
</dbReference>
<feature type="transmembrane region" description="Helical" evidence="10">
    <location>
        <begin position="326"/>
        <end position="346"/>
    </location>
</feature>
<evidence type="ECO:0000256" key="2">
    <source>
        <dbReference type="ARBA" id="ARBA00022448"/>
    </source>
</evidence>
<dbReference type="FunFam" id="3.40.50.300:FF:000299">
    <property type="entry name" value="ABC transporter ATP-binding protein/permease"/>
    <property type="match status" value="1"/>
</dbReference>
<name>A0A8G2C0M8_DESNO</name>
<keyword evidence="4 10" id="KW-0812">Transmembrane</keyword>
<dbReference type="SMART" id="SM00382">
    <property type="entry name" value="AAA"/>
    <property type="match status" value="1"/>
</dbReference>
<dbReference type="GO" id="GO:0006508">
    <property type="term" value="P:proteolysis"/>
    <property type="evidence" value="ECO:0007669"/>
    <property type="project" value="InterPro"/>
</dbReference>
<dbReference type="InterPro" id="IPR036640">
    <property type="entry name" value="ABC1_TM_sf"/>
</dbReference>
<comment type="subcellular location">
    <subcellularLocation>
        <location evidence="1">Cell membrane</location>
        <topology evidence="1">Multi-pass membrane protein</topology>
    </subcellularLocation>
</comment>
<dbReference type="GO" id="GO:0005886">
    <property type="term" value="C:plasma membrane"/>
    <property type="evidence" value="ECO:0007669"/>
    <property type="project" value="UniProtKB-SubCell"/>
</dbReference>
<feature type="transmembrane region" description="Helical" evidence="10">
    <location>
        <begin position="223"/>
        <end position="240"/>
    </location>
</feature>
<dbReference type="InterPro" id="IPR039421">
    <property type="entry name" value="Type_1_exporter"/>
</dbReference>
<keyword evidence="7 14" id="KW-0067">ATP-binding</keyword>
<evidence type="ECO:0000256" key="4">
    <source>
        <dbReference type="ARBA" id="ARBA00022692"/>
    </source>
</evidence>
<dbReference type="GO" id="GO:0005524">
    <property type="term" value="F:ATP binding"/>
    <property type="evidence" value="ECO:0007669"/>
    <property type="project" value="UniProtKB-KW"/>
</dbReference>
<dbReference type="Proteomes" id="UP000199581">
    <property type="component" value="Unassembled WGS sequence"/>
</dbReference>
<evidence type="ECO:0000259" key="12">
    <source>
        <dbReference type="PROSITE" id="PS50929"/>
    </source>
</evidence>
<keyword evidence="15" id="KW-1185">Reference proteome</keyword>
<dbReference type="InterPro" id="IPR011527">
    <property type="entry name" value="ABC1_TM_dom"/>
</dbReference>
<dbReference type="PANTHER" id="PTHR43394:SF1">
    <property type="entry name" value="ATP-BINDING CASSETTE SUB-FAMILY B MEMBER 10, MITOCHONDRIAL"/>
    <property type="match status" value="1"/>
</dbReference>
<proteinExistence type="predicted"/>
<feature type="domain" description="ABC transmembrane type-1" evidence="12">
    <location>
        <begin position="189"/>
        <end position="467"/>
    </location>
</feature>
<dbReference type="AlphaFoldDB" id="A0A8G2C0M8"/>
<dbReference type="OrthoDB" id="9760168at2"/>
<dbReference type="EMBL" id="FOTO01000001">
    <property type="protein sequence ID" value="SFL35803.1"/>
    <property type="molecule type" value="Genomic_DNA"/>
</dbReference>
<dbReference type="CDD" id="cd18587">
    <property type="entry name" value="ABC_6TM_LapB_like"/>
    <property type="match status" value="1"/>
</dbReference>
<organism evidence="14 15">
    <name type="scientific">Desulfomicrobium norvegicum (strain DSM 1741 / NCIMB 8310)</name>
    <name type="common">Desulfovibrio baculatus (strain Norway 4)</name>
    <name type="synonym">Desulfovibrio desulfuricans (strain Norway 4)</name>
    <dbReference type="NCBI Taxonomy" id="52561"/>
    <lineage>
        <taxon>Bacteria</taxon>
        <taxon>Pseudomonadati</taxon>
        <taxon>Thermodesulfobacteriota</taxon>
        <taxon>Desulfovibrionia</taxon>
        <taxon>Desulfovibrionales</taxon>
        <taxon>Desulfomicrobiaceae</taxon>
        <taxon>Desulfomicrobium</taxon>
    </lineage>
</organism>
<reference evidence="14 15" key="1">
    <citation type="submission" date="2016-10" db="EMBL/GenBank/DDBJ databases">
        <authorList>
            <person name="Varghese N."/>
            <person name="Submissions S."/>
        </authorList>
    </citation>
    <scope>NUCLEOTIDE SEQUENCE [LARGE SCALE GENOMIC DNA]</scope>
    <source>
        <strain evidence="14 15">DSM 1741</strain>
    </source>
</reference>
<keyword evidence="8 10" id="KW-1133">Transmembrane helix</keyword>
<keyword evidence="9 10" id="KW-0472">Membrane</keyword>
<sequence length="737" mass="79684">MNDPKVAIPIPAPQAAAKPRPAITAQINPSQVYFTPPLVGCLSVISRLQGRPVSATALEAGLPRTQEGMTPYAVIRAARREGIDAQIAHKPVIDKISPLNLPCILLMQDGSACVLVSVTSGTARVIMPETPDAPFDTPVEKLKETYSGHAVFARPKASLDGRTEGLKIFNTKKWFWGTIFHFLPIYRHVILATIFINLLAIASPLFTMNVYDRVVPNNALETLWVLAVGVGIAFFFDFALRNLRGYFVDVAGRNSDILVASKLMSHILSIRLDHKPESTGALVNNMREFDSLREFFSSTTLLALVDLPFLILFITIIFYIGGPVAFVPAVVAPIVILVGIIMQGPLKRAIEGGYKESTQKNALLVETVSGLETIKTSRAEGSMLGRWENIVGMGAKSAIRSKSLSTFSLSFTQFASQIVYCGVIIWGVYRISEGAMTMGGLIACSILVGRAMAPLGAVAAMLTRLQQSRMALKNLDLLMQIPSERPEEVQHPEHQDLRASITFEDVSFKYPSALTNALSHIDLHIAQGERVAIIGKMGSGKTTLGKLVNGLYEPQKGAVKIGGLDIRQIDPAELRAKIGYMAQDNFLFHGTVRENITLGAPHVSDQALLRAATIAGVTDFIKNNPAGFNLQVGERGLSLSGGQRQAITIARTLLLDPDIVILDEPSSSMDVGVEAVLKLRLSSALKGKTLILITHRPSLLSLATRVIALEGGSIIADGPRNEVLTELQKRGNGAKNV</sequence>
<feature type="transmembrane region" description="Helical" evidence="10">
    <location>
        <begin position="435"/>
        <end position="463"/>
    </location>
</feature>
<feature type="transmembrane region" description="Helical" evidence="10">
    <location>
        <begin position="406"/>
        <end position="429"/>
    </location>
</feature>
<feature type="transmembrane region" description="Helical" evidence="10">
    <location>
        <begin position="189"/>
        <end position="211"/>
    </location>
</feature>
<dbReference type="Gene3D" id="3.40.50.300">
    <property type="entry name" value="P-loop containing nucleotide triphosphate hydrolases"/>
    <property type="match status" value="1"/>
</dbReference>
<keyword evidence="3" id="KW-1003">Cell membrane</keyword>
<evidence type="ECO:0000313" key="14">
    <source>
        <dbReference type="EMBL" id="SFL35803.1"/>
    </source>
</evidence>
<dbReference type="InterPro" id="IPR017871">
    <property type="entry name" value="ABC_transporter-like_CS"/>
</dbReference>
<evidence type="ECO:0000259" key="13">
    <source>
        <dbReference type="PROSITE" id="PS50990"/>
    </source>
</evidence>
<dbReference type="GO" id="GO:0016887">
    <property type="term" value="F:ATP hydrolysis activity"/>
    <property type="evidence" value="ECO:0007669"/>
    <property type="project" value="InterPro"/>
</dbReference>
<feature type="domain" description="Peptidase C39" evidence="13">
    <location>
        <begin position="31"/>
        <end position="153"/>
    </location>
</feature>
<evidence type="ECO:0000259" key="11">
    <source>
        <dbReference type="PROSITE" id="PS50893"/>
    </source>
</evidence>
<dbReference type="InterPro" id="IPR027417">
    <property type="entry name" value="P-loop_NTPase"/>
</dbReference>
<evidence type="ECO:0000256" key="3">
    <source>
        <dbReference type="ARBA" id="ARBA00022475"/>
    </source>
</evidence>
<evidence type="ECO:0000313" key="15">
    <source>
        <dbReference type="Proteomes" id="UP000199581"/>
    </source>
</evidence>
<evidence type="ECO:0000256" key="9">
    <source>
        <dbReference type="ARBA" id="ARBA00023136"/>
    </source>
</evidence>
<dbReference type="PANTHER" id="PTHR43394">
    <property type="entry name" value="ATP-DEPENDENT PERMEASE MDL1, MITOCHONDRIAL"/>
    <property type="match status" value="1"/>
</dbReference>
<protein>
    <submittedName>
        <fullName evidence="14">ATP-binding cassette, subfamily C, LapB</fullName>
    </submittedName>
</protein>
<dbReference type="PROSITE" id="PS50893">
    <property type="entry name" value="ABC_TRANSPORTER_2"/>
    <property type="match status" value="1"/>
</dbReference>
<comment type="caution">
    <text evidence="14">The sequence shown here is derived from an EMBL/GenBank/DDBJ whole genome shotgun (WGS) entry which is preliminary data.</text>
</comment>
<keyword evidence="5" id="KW-0547">Nucleotide-binding</keyword>
<dbReference type="Pfam" id="PF00664">
    <property type="entry name" value="ABC_membrane"/>
    <property type="match status" value="1"/>
</dbReference>
<dbReference type="InterPro" id="IPR003439">
    <property type="entry name" value="ABC_transporter-like_ATP-bd"/>
</dbReference>
<accession>A0A8G2C0M8</accession>
<dbReference type="InterPro" id="IPR017750">
    <property type="entry name" value="ATPase_T1SS"/>
</dbReference>
<dbReference type="RefSeq" id="WP_092189412.1">
    <property type="nucleotide sequence ID" value="NZ_FOTO01000001.1"/>
</dbReference>
<keyword evidence="6" id="KW-0378">Hydrolase</keyword>
<evidence type="ECO:0000256" key="5">
    <source>
        <dbReference type="ARBA" id="ARBA00022741"/>
    </source>
</evidence>
<dbReference type="GO" id="GO:0008233">
    <property type="term" value="F:peptidase activity"/>
    <property type="evidence" value="ECO:0007669"/>
    <property type="project" value="InterPro"/>
</dbReference>
<gene>
    <name evidence="14" type="ORF">SAMN05421830_101770</name>
</gene>